<reference evidence="2" key="1">
    <citation type="submission" date="2019-11" db="UniProtKB">
        <authorList>
            <consortium name="WormBaseParasite"/>
        </authorList>
    </citation>
    <scope>IDENTIFICATION</scope>
</reference>
<dbReference type="AlphaFoldDB" id="A0A5K3G2F5"/>
<sequence length="127" mass="14291">MFPTPLVGRPRRFHGFSLIITTWNSVICPSSNFKQKLVRVEKNHRPLTSTILSSMESGFKSTRGEHQSLSGDLTWPNYQTVVSDKQRDPAAIRRERKTQTPDHAQRTEACVLKGARSSAVRLDLSGV</sequence>
<evidence type="ECO:0000313" key="2">
    <source>
        <dbReference type="WBParaSite" id="MCU_012291-RA"/>
    </source>
</evidence>
<feature type="region of interest" description="Disordered" evidence="1">
    <location>
        <begin position="84"/>
        <end position="106"/>
    </location>
</feature>
<proteinExistence type="predicted"/>
<organism evidence="2">
    <name type="scientific">Mesocestoides corti</name>
    <name type="common">Flatworm</name>
    <dbReference type="NCBI Taxonomy" id="53468"/>
    <lineage>
        <taxon>Eukaryota</taxon>
        <taxon>Metazoa</taxon>
        <taxon>Spiralia</taxon>
        <taxon>Lophotrochozoa</taxon>
        <taxon>Platyhelminthes</taxon>
        <taxon>Cestoda</taxon>
        <taxon>Eucestoda</taxon>
        <taxon>Cyclophyllidea</taxon>
        <taxon>Mesocestoididae</taxon>
        <taxon>Mesocestoides</taxon>
    </lineage>
</organism>
<evidence type="ECO:0000256" key="1">
    <source>
        <dbReference type="SAM" id="MobiDB-lite"/>
    </source>
</evidence>
<name>A0A5K3G2F5_MESCO</name>
<dbReference type="WBParaSite" id="MCU_012291-RA">
    <property type="protein sequence ID" value="MCU_012291-RA"/>
    <property type="gene ID" value="MCU_012291"/>
</dbReference>
<accession>A0A5K3G2F5</accession>
<protein>
    <submittedName>
        <fullName evidence="2">Auxin-responsive protein</fullName>
    </submittedName>
</protein>